<evidence type="ECO:0000256" key="1">
    <source>
        <dbReference type="SAM" id="Phobius"/>
    </source>
</evidence>
<keyword evidence="4" id="KW-0969">Cilium</keyword>
<keyword evidence="1" id="KW-0472">Membrane</keyword>
<organism evidence="4 6">
    <name type="scientific">Acetobacter indonesiensis</name>
    <dbReference type="NCBI Taxonomy" id="104101"/>
    <lineage>
        <taxon>Bacteria</taxon>
        <taxon>Pseudomonadati</taxon>
        <taxon>Pseudomonadota</taxon>
        <taxon>Alphaproteobacteria</taxon>
        <taxon>Acetobacterales</taxon>
        <taxon>Acetobacteraceae</taxon>
        <taxon>Acetobacter</taxon>
    </lineage>
</organism>
<evidence type="ECO:0000313" key="5">
    <source>
        <dbReference type="Proteomes" id="UP000032673"/>
    </source>
</evidence>
<feature type="transmembrane region" description="Helical" evidence="1">
    <location>
        <begin position="38"/>
        <end position="56"/>
    </location>
</feature>
<gene>
    <name evidence="2" type="ORF">Abin_026_067</name>
    <name evidence="3" type="ORF">AIN02nite_15640</name>
    <name evidence="4" type="ORF">HK17_12145</name>
</gene>
<keyword evidence="4" id="KW-0966">Cell projection</keyword>
<reference evidence="3 7" key="4">
    <citation type="submission" date="2019-07" db="EMBL/GenBank/DDBJ databases">
        <title>Whole genome shotgun sequence of Acetobacter indonesiensis NBRC 16471.</title>
        <authorList>
            <person name="Hosoyama A."/>
            <person name="Uohara A."/>
            <person name="Ohji S."/>
            <person name="Ichikawa N."/>
        </authorList>
    </citation>
    <scope>NUCLEOTIDE SEQUENCE [LARGE SCALE GENOMIC DNA]</scope>
    <source>
        <strain evidence="3 7">NBRC 16471</strain>
    </source>
</reference>
<reference evidence="6" key="2">
    <citation type="submission" date="2014-06" db="EMBL/GenBank/DDBJ databases">
        <authorList>
            <person name="Winans N.J."/>
            <person name="Newell P.D."/>
            <person name="Douglas A.E."/>
        </authorList>
    </citation>
    <scope>NUCLEOTIDE SEQUENCE [LARGE SCALE GENOMIC DNA]</scope>
</reference>
<feature type="transmembrane region" description="Helical" evidence="1">
    <location>
        <begin position="136"/>
        <end position="165"/>
    </location>
</feature>
<dbReference type="AlphaFoldDB" id="A0A252AY35"/>
<dbReference type="EMBL" id="JOPA01000004">
    <property type="protein sequence ID" value="OUI96359.1"/>
    <property type="molecule type" value="Genomic_DNA"/>
</dbReference>
<keyword evidence="1" id="KW-1133">Transmembrane helix</keyword>
<dbReference type="Proteomes" id="UP000194641">
    <property type="component" value="Unassembled WGS sequence"/>
</dbReference>
<feature type="transmembrane region" description="Helical" evidence="1">
    <location>
        <begin position="7"/>
        <end position="26"/>
    </location>
</feature>
<accession>A0A252AY35</accession>
<comment type="caution">
    <text evidence="4">The sequence shown here is derived from an EMBL/GenBank/DDBJ whole genome shotgun (WGS) entry which is preliminary data.</text>
</comment>
<proteinExistence type="predicted"/>
<reference evidence="2 5" key="1">
    <citation type="submission" date="2012-11" db="EMBL/GenBank/DDBJ databases">
        <title>Whole genome sequence of Acetobacter indonesiensis 5H-1.</title>
        <authorList>
            <person name="Azuma Y."/>
            <person name="Higashiura N."/>
            <person name="Hirakawa H."/>
            <person name="Matsushita K."/>
        </authorList>
    </citation>
    <scope>NUCLEOTIDE SEQUENCE [LARGE SCALE GENOMIC DNA]</scope>
    <source>
        <strain evidence="2 5">5H-1</strain>
    </source>
</reference>
<evidence type="ECO:0000313" key="3">
    <source>
        <dbReference type="EMBL" id="GEN03539.1"/>
    </source>
</evidence>
<evidence type="ECO:0000313" key="4">
    <source>
        <dbReference type="EMBL" id="OUI96359.1"/>
    </source>
</evidence>
<evidence type="ECO:0000313" key="6">
    <source>
        <dbReference type="Proteomes" id="UP000194641"/>
    </source>
</evidence>
<keyword evidence="1" id="KW-0812">Transmembrane</keyword>
<dbReference type="RefSeq" id="WP_048845922.1">
    <property type="nucleotide sequence ID" value="NZ_BAMW01000026.1"/>
</dbReference>
<reference evidence="4" key="3">
    <citation type="submission" date="2014-06" db="EMBL/GenBank/DDBJ databases">
        <authorList>
            <person name="Ju J."/>
            <person name="Zhang J."/>
        </authorList>
    </citation>
    <scope>NUCLEOTIDE SEQUENCE [LARGE SCALE GENOMIC DNA]</scope>
    <source>
        <strain evidence="4">DmL_051</strain>
    </source>
</reference>
<dbReference type="EMBL" id="BJXQ01000007">
    <property type="protein sequence ID" value="GEN03539.1"/>
    <property type="molecule type" value="Genomic_DNA"/>
</dbReference>
<dbReference type="Proteomes" id="UP000321104">
    <property type="component" value="Unassembled WGS sequence"/>
</dbReference>
<feature type="transmembrane region" description="Helical" evidence="1">
    <location>
        <begin position="185"/>
        <end position="208"/>
    </location>
</feature>
<keyword evidence="4" id="KW-0282">Flagellum</keyword>
<name>A0A252AY35_9PROT</name>
<evidence type="ECO:0000313" key="7">
    <source>
        <dbReference type="Proteomes" id="UP000321104"/>
    </source>
</evidence>
<keyword evidence="5" id="KW-1185">Reference proteome</keyword>
<dbReference type="Proteomes" id="UP000032673">
    <property type="component" value="Unassembled WGS sequence"/>
</dbReference>
<sequence>MTRPTHYLFRMIGFLVAVAAVAATLWRPLRDAFFSNPLLDGLILGILAVGVVWNMMMVRRLVPEVHWVETIRQSRAGLTTTPAPRLLASLATALGSQPDHRGQPMALSTPAMQAVLDSVSGRLDEGREVSRYMTGLLIFLGLLGTFYGLLLTVAAIADVIANMSVSGGDLDAMFGQLKTGLAKPLHGMSTAFSGSLFGLASALVLGFLDLTAGQAQNRFFNELEEWLAEQTRFGAAAPSAHTIEGSAPLPAYIQALLEQTAENLESLQNLVRVSEARREKESAVLSKLSDRLEGTATQTETLHNIERLLHTLVQNTEDGRTRMTADLRNDLRLLARTIAASAEAAPHAPKAP</sequence>
<evidence type="ECO:0000313" key="2">
    <source>
        <dbReference type="EMBL" id="GAN63421.1"/>
    </source>
</evidence>
<dbReference type="EMBL" id="BAMW01000026">
    <property type="protein sequence ID" value="GAN63421.1"/>
    <property type="molecule type" value="Genomic_DNA"/>
</dbReference>
<protein>
    <submittedName>
        <fullName evidence="4">Flagellar motor protein MotA</fullName>
    </submittedName>
    <submittedName>
        <fullName evidence="2">Proton channel/TonB-dependent biopolymer transporter MotA/TolQ/ExbB</fullName>
    </submittedName>
</protein>